<protein>
    <submittedName>
        <fullName evidence="1">Uncharacterized protein</fullName>
    </submittedName>
</protein>
<organism evidence="1">
    <name type="scientific">marine sediment metagenome</name>
    <dbReference type="NCBI Taxonomy" id="412755"/>
    <lineage>
        <taxon>unclassified sequences</taxon>
        <taxon>metagenomes</taxon>
        <taxon>ecological metagenomes</taxon>
    </lineage>
</organism>
<gene>
    <name evidence="1" type="ORF">S01H4_48333</name>
</gene>
<sequence>MAERLNKLNGKEWLQYSFSIWKDIQKNKEERSLKHPA</sequence>
<feature type="non-terminal residue" evidence="1">
    <location>
        <position position="37"/>
    </location>
</feature>
<dbReference type="EMBL" id="BART01027242">
    <property type="protein sequence ID" value="GAG91178.1"/>
    <property type="molecule type" value="Genomic_DNA"/>
</dbReference>
<name>X1C442_9ZZZZ</name>
<comment type="caution">
    <text evidence="1">The sequence shown here is derived from an EMBL/GenBank/DDBJ whole genome shotgun (WGS) entry which is preliminary data.</text>
</comment>
<evidence type="ECO:0000313" key="1">
    <source>
        <dbReference type="EMBL" id="GAG91178.1"/>
    </source>
</evidence>
<accession>X1C442</accession>
<proteinExistence type="predicted"/>
<reference evidence="1" key="1">
    <citation type="journal article" date="2014" name="Front. Microbiol.">
        <title>High frequency of phylogenetically diverse reductive dehalogenase-homologous genes in deep subseafloor sedimentary metagenomes.</title>
        <authorList>
            <person name="Kawai M."/>
            <person name="Futagami T."/>
            <person name="Toyoda A."/>
            <person name="Takaki Y."/>
            <person name="Nishi S."/>
            <person name="Hori S."/>
            <person name="Arai W."/>
            <person name="Tsubouchi T."/>
            <person name="Morono Y."/>
            <person name="Uchiyama I."/>
            <person name="Ito T."/>
            <person name="Fujiyama A."/>
            <person name="Inagaki F."/>
            <person name="Takami H."/>
        </authorList>
    </citation>
    <scope>NUCLEOTIDE SEQUENCE</scope>
    <source>
        <strain evidence="1">Expedition CK06-06</strain>
    </source>
</reference>
<dbReference type="AlphaFoldDB" id="X1C442"/>